<evidence type="ECO:0000256" key="9">
    <source>
        <dbReference type="ARBA" id="ARBA00023242"/>
    </source>
</evidence>
<evidence type="ECO:0000256" key="13">
    <source>
        <dbReference type="ARBA" id="ARBA00081413"/>
    </source>
</evidence>
<feature type="domain" description="Orange" evidence="16">
    <location>
        <begin position="93"/>
        <end position="125"/>
    </location>
</feature>
<dbReference type="GO" id="GO:0005634">
    <property type="term" value="C:nucleus"/>
    <property type="evidence" value="ECO:0007669"/>
    <property type="project" value="UniProtKB-SubCell"/>
</dbReference>
<name>A0A2G9RHB0_AQUCT</name>
<feature type="domain" description="BHLH" evidence="15">
    <location>
        <begin position="18"/>
        <end position="74"/>
    </location>
</feature>
<dbReference type="Proteomes" id="UP000228934">
    <property type="component" value="Unassembled WGS sequence"/>
</dbReference>
<dbReference type="AlphaFoldDB" id="A0A2G9RHB0"/>
<evidence type="ECO:0000256" key="3">
    <source>
        <dbReference type="ARBA" id="ARBA00022491"/>
    </source>
</evidence>
<dbReference type="InterPro" id="IPR003650">
    <property type="entry name" value="Orange_dom"/>
</dbReference>
<dbReference type="Gene3D" id="4.10.280.10">
    <property type="entry name" value="Helix-loop-helix DNA-binding domain"/>
    <property type="match status" value="1"/>
</dbReference>
<keyword evidence="9" id="KW-0539">Nucleus</keyword>
<dbReference type="EMBL" id="KV939225">
    <property type="protein sequence ID" value="PIO27224.1"/>
    <property type="molecule type" value="Genomic_DNA"/>
</dbReference>
<dbReference type="GO" id="GO:0097150">
    <property type="term" value="P:neuronal stem cell population maintenance"/>
    <property type="evidence" value="ECO:0007669"/>
    <property type="project" value="UniProtKB-ARBA"/>
</dbReference>
<dbReference type="GO" id="GO:0007399">
    <property type="term" value="P:nervous system development"/>
    <property type="evidence" value="ECO:0007669"/>
    <property type="project" value="UniProtKB-KW"/>
</dbReference>
<evidence type="ECO:0000256" key="6">
    <source>
        <dbReference type="ARBA" id="ARBA00023015"/>
    </source>
</evidence>
<dbReference type="GO" id="GO:0048513">
    <property type="term" value="P:animal organ development"/>
    <property type="evidence" value="ECO:0007669"/>
    <property type="project" value="UniProtKB-ARBA"/>
</dbReference>
<dbReference type="SUPFAM" id="SSF158457">
    <property type="entry name" value="Orange domain-like"/>
    <property type="match status" value="1"/>
</dbReference>
<keyword evidence="5" id="KW-0524">Neurogenesis</keyword>
<comment type="subunit">
    <text evidence="10">Transcription repression requires formation of a complex with a corepressor protein of the Groucho/TLE family.</text>
</comment>
<dbReference type="GO" id="GO:0046983">
    <property type="term" value="F:protein dimerization activity"/>
    <property type="evidence" value="ECO:0007669"/>
    <property type="project" value="InterPro"/>
</dbReference>
<dbReference type="GO" id="GO:0003677">
    <property type="term" value="F:DNA binding"/>
    <property type="evidence" value="ECO:0007669"/>
    <property type="project" value="UniProtKB-KW"/>
</dbReference>
<keyword evidence="3" id="KW-0678">Repressor</keyword>
<dbReference type="FunFam" id="4.10.280.10:FF:000033">
    <property type="entry name" value="Transcription factor HES-5"/>
    <property type="match status" value="1"/>
</dbReference>
<dbReference type="InterPro" id="IPR011598">
    <property type="entry name" value="bHLH_dom"/>
</dbReference>
<comment type="subcellular location">
    <subcellularLocation>
        <location evidence="1">Nucleus</location>
    </subcellularLocation>
</comment>
<evidence type="ECO:0000256" key="1">
    <source>
        <dbReference type="ARBA" id="ARBA00004123"/>
    </source>
</evidence>
<evidence type="ECO:0000256" key="8">
    <source>
        <dbReference type="ARBA" id="ARBA00023163"/>
    </source>
</evidence>
<evidence type="ECO:0000256" key="10">
    <source>
        <dbReference type="ARBA" id="ARBA00023791"/>
    </source>
</evidence>
<dbReference type="GO" id="GO:0000122">
    <property type="term" value="P:negative regulation of transcription by RNA polymerase II"/>
    <property type="evidence" value="ECO:0007669"/>
    <property type="project" value="UniProtKB-ARBA"/>
</dbReference>
<evidence type="ECO:0000313" key="18">
    <source>
        <dbReference type="Proteomes" id="UP000228934"/>
    </source>
</evidence>
<dbReference type="PROSITE" id="PS51054">
    <property type="entry name" value="ORANGE"/>
    <property type="match status" value="1"/>
</dbReference>
<dbReference type="Pfam" id="PF00010">
    <property type="entry name" value="HLH"/>
    <property type="match status" value="1"/>
</dbReference>
<dbReference type="PANTHER" id="PTHR10985">
    <property type="entry name" value="BASIC HELIX-LOOP-HELIX TRANSCRIPTION FACTOR, HES-RELATED"/>
    <property type="match status" value="1"/>
</dbReference>
<dbReference type="InterPro" id="IPR050370">
    <property type="entry name" value="HES_HEY"/>
</dbReference>
<evidence type="ECO:0000256" key="7">
    <source>
        <dbReference type="ARBA" id="ARBA00023125"/>
    </source>
</evidence>
<keyword evidence="4" id="KW-0221">Differentiation</keyword>
<dbReference type="CDD" id="cd11461">
    <property type="entry name" value="bHLH-O_HES5"/>
    <property type="match status" value="1"/>
</dbReference>
<evidence type="ECO:0000259" key="16">
    <source>
        <dbReference type="PROSITE" id="PS51054"/>
    </source>
</evidence>
<keyword evidence="18" id="KW-1185">Reference proteome</keyword>
<dbReference type="OrthoDB" id="6085656at2759"/>
<keyword evidence="7" id="KW-0238">DNA-binding</keyword>
<sequence length="159" mass="18578">MAPSPVLLEQHKMIVKEKNKLRKPAVEKMRRDRINSSIEQLKVLLEKEFHKQQPNVKLEKADILEMAVAYLKQHTLPTINNMVHHNHHLDMKFKDGYSSCFNEVLSFLSLQPKQRTTEIRLMNHFKPNEAVSVSSVPPSRYNQAKQADLSNSSPLWRPW</sequence>
<gene>
    <name evidence="17" type="ORF">AB205_0195310</name>
</gene>
<comment type="function">
    <text evidence="11">Transcriptional repressor of genes that require a bHLH protein for their transcription. Plays an important role as neurogenesis negative regulator.</text>
</comment>
<evidence type="ECO:0000313" key="17">
    <source>
        <dbReference type="EMBL" id="PIO27224.1"/>
    </source>
</evidence>
<dbReference type="PROSITE" id="PS50888">
    <property type="entry name" value="BHLH"/>
    <property type="match status" value="1"/>
</dbReference>
<dbReference type="GO" id="GO:0030154">
    <property type="term" value="P:cell differentiation"/>
    <property type="evidence" value="ECO:0007669"/>
    <property type="project" value="UniProtKB-KW"/>
</dbReference>
<feature type="region of interest" description="Disordered" evidence="14">
    <location>
        <begin position="132"/>
        <end position="159"/>
    </location>
</feature>
<dbReference type="SUPFAM" id="SSF47459">
    <property type="entry name" value="HLH, helix-loop-helix DNA-binding domain"/>
    <property type="match status" value="1"/>
</dbReference>
<dbReference type="GO" id="GO:0045596">
    <property type="term" value="P:negative regulation of cell differentiation"/>
    <property type="evidence" value="ECO:0007669"/>
    <property type="project" value="UniProtKB-ARBA"/>
</dbReference>
<evidence type="ECO:0000259" key="15">
    <source>
        <dbReference type="PROSITE" id="PS50888"/>
    </source>
</evidence>
<accession>A0A2G9RHB0</accession>
<dbReference type="InterPro" id="IPR036638">
    <property type="entry name" value="HLH_DNA-bd_sf"/>
</dbReference>
<keyword evidence="6" id="KW-0805">Transcription regulation</keyword>
<dbReference type="SMART" id="SM00353">
    <property type="entry name" value="HLH"/>
    <property type="match status" value="1"/>
</dbReference>
<dbReference type="SMART" id="SM00511">
    <property type="entry name" value="ORANGE"/>
    <property type="match status" value="1"/>
</dbReference>
<proteinExistence type="predicted"/>
<organism evidence="17 18">
    <name type="scientific">Aquarana catesbeiana</name>
    <name type="common">American bullfrog</name>
    <name type="synonym">Rana catesbeiana</name>
    <dbReference type="NCBI Taxonomy" id="8400"/>
    <lineage>
        <taxon>Eukaryota</taxon>
        <taxon>Metazoa</taxon>
        <taxon>Chordata</taxon>
        <taxon>Craniata</taxon>
        <taxon>Vertebrata</taxon>
        <taxon>Euteleostomi</taxon>
        <taxon>Amphibia</taxon>
        <taxon>Batrachia</taxon>
        <taxon>Anura</taxon>
        <taxon>Neobatrachia</taxon>
        <taxon>Ranoidea</taxon>
        <taxon>Ranidae</taxon>
        <taxon>Aquarana</taxon>
    </lineage>
</organism>
<evidence type="ECO:0000256" key="12">
    <source>
        <dbReference type="ARBA" id="ARBA00072975"/>
    </source>
</evidence>
<evidence type="ECO:0000256" key="14">
    <source>
        <dbReference type="SAM" id="MobiDB-lite"/>
    </source>
</evidence>
<reference evidence="18" key="1">
    <citation type="journal article" date="2017" name="Nat. Commun.">
        <title>The North American bullfrog draft genome provides insight into hormonal regulation of long noncoding RNA.</title>
        <authorList>
            <person name="Hammond S.A."/>
            <person name="Warren R.L."/>
            <person name="Vandervalk B.P."/>
            <person name="Kucuk E."/>
            <person name="Khan H."/>
            <person name="Gibb E.A."/>
            <person name="Pandoh P."/>
            <person name="Kirk H."/>
            <person name="Zhao Y."/>
            <person name="Jones M."/>
            <person name="Mungall A.J."/>
            <person name="Coope R."/>
            <person name="Pleasance S."/>
            <person name="Moore R.A."/>
            <person name="Holt R.A."/>
            <person name="Round J.M."/>
            <person name="Ohora S."/>
            <person name="Walle B.V."/>
            <person name="Veldhoen N."/>
            <person name="Helbing C.C."/>
            <person name="Birol I."/>
        </authorList>
    </citation>
    <scope>NUCLEOTIDE SEQUENCE [LARGE SCALE GENOMIC DNA]</scope>
</reference>
<keyword evidence="8" id="KW-0804">Transcription</keyword>
<keyword evidence="2" id="KW-0217">Developmental protein</keyword>
<protein>
    <recommendedName>
        <fullName evidence="12">Transcription factor HES-5</fullName>
    </recommendedName>
    <alternativeName>
        <fullName evidence="13">Hairy and enhancer of split 5</fullName>
    </alternativeName>
</protein>
<evidence type="ECO:0000256" key="2">
    <source>
        <dbReference type="ARBA" id="ARBA00022473"/>
    </source>
</evidence>
<evidence type="ECO:0000256" key="4">
    <source>
        <dbReference type="ARBA" id="ARBA00022782"/>
    </source>
</evidence>
<evidence type="ECO:0000256" key="11">
    <source>
        <dbReference type="ARBA" id="ARBA00060201"/>
    </source>
</evidence>
<evidence type="ECO:0000256" key="5">
    <source>
        <dbReference type="ARBA" id="ARBA00022902"/>
    </source>
</evidence>